<dbReference type="AlphaFoldDB" id="A0A2W1BPK0"/>
<dbReference type="Proteomes" id="UP000249218">
    <property type="component" value="Unassembled WGS sequence"/>
</dbReference>
<keyword evidence="2" id="KW-1185">Reference proteome</keyword>
<evidence type="ECO:0000313" key="1">
    <source>
        <dbReference type="EMBL" id="PZC76908.1"/>
    </source>
</evidence>
<organism evidence="1 2">
    <name type="scientific">Helicoverpa armigera</name>
    <name type="common">Cotton bollworm</name>
    <name type="synonym">Heliothis armigera</name>
    <dbReference type="NCBI Taxonomy" id="29058"/>
    <lineage>
        <taxon>Eukaryota</taxon>
        <taxon>Metazoa</taxon>
        <taxon>Ecdysozoa</taxon>
        <taxon>Arthropoda</taxon>
        <taxon>Hexapoda</taxon>
        <taxon>Insecta</taxon>
        <taxon>Pterygota</taxon>
        <taxon>Neoptera</taxon>
        <taxon>Endopterygota</taxon>
        <taxon>Lepidoptera</taxon>
        <taxon>Glossata</taxon>
        <taxon>Ditrysia</taxon>
        <taxon>Noctuoidea</taxon>
        <taxon>Noctuidae</taxon>
        <taxon>Heliothinae</taxon>
        <taxon>Helicoverpa</taxon>
    </lineage>
</organism>
<name>A0A2W1BPK0_HELAM</name>
<evidence type="ECO:0000313" key="2">
    <source>
        <dbReference type="Proteomes" id="UP000249218"/>
    </source>
</evidence>
<sequence>MIDFLSLVDYHTASDARVDDVTPQESGKEYAVMWCESPDKVQVTLRSRVVLLSASHRVGVVSAWCRRGVGASFNFLSGSGRRELSPSAGDLVSRSSYLTCRAVHFDSTDNAALSLYAFFNTSKVLLYLVQKCVVKCSVLVWSELGLSARRDAAPARAHAAPRPLSVELRRPLISAIELLINKSQFREYSNAISN</sequence>
<gene>
    <name evidence="1" type="primary">HaOG204005</name>
    <name evidence="1" type="ORF">B5X24_HaOG204005</name>
</gene>
<accession>A0A2W1BPK0</accession>
<protein>
    <submittedName>
        <fullName evidence="1">Uncharacterized protein</fullName>
    </submittedName>
</protein>
<proteinExistence type="predicted"/>
<reference evidence="1 2" key="1">
    <citation type="journal article" date="2017" name="BMC Biol.">
        <title>Genomic innovations, transcriptional plasticity and gene loss underlying the evolution and divergence of two highly polyphagous and invasive Helicoverpa pest species.</title>
        <authorList>
            <person name="Pearce S.L."/>
            <person name="Clarke D.F."/>
            <person name="East P.D."/>
            <person name="Elfekih S."/>
            <person name="Gordon K.H."/>
            <person name="Jermiin L.S."/>
            <person name="McGaughran A."/>
            <person name="Oakeshott J.G."/>
            <person name="Papanikolaou A."/>
            <person name="Perera O.P."/>
            <person name="Rane R.V."/>
            <person name="Richards S."/>
            <person name="Tay W.T."/>
            <person name="Walsh T.K."/>
            <person name="Anderson A."/>
            <person name="Anderson C.J."/>
            <person name="Asgari S."/>
            <person name="Board P.G."/>
            <person name="Bretschneider A."/>
            <person name="Campbell P.M."/>
            <person name="Chertemps T."/>
            <person name="Christeller J.T."/>
            <person name="Coppin C.W."/>
            <person name="Downes S.J."/>
            <person name="Duan G."/>
            <person name="Farnsworth C.A."/>
            <person name="Good R.T."/>
            <person name="Han L.B."/>
            <person name="Han Y.C."/>
            <person name="Hatje K."/>
            <person name="Horne I."/>
            <person name="Huang Y.P."/>
            <person name="Hughes D.S."/>
            <person name="Jacquin-Joly E."/>
            <person name="James W."/>
            <person name="Jhangiani S."/>
            <person name="Kollmar M."/>
            <person name="Kuwar S.S."/>
            <person name="Li S."/>
            <person name="Liu N.Y."/>
            <person name="Maibeche M.T."/>
            <person name="Miller J.R."/>
            <person name="Montagne N."/>
            <person name="Perry T."/>
            <person name="Qu J."/>
            <person name="Song S.V."/>
            <person name="Sutton G.G."/>
            <person name="Vogel H."/>
            <person name="Walenz B.P."/>
            <person name="Xu W."/>
            <person name="Zhang H.J."/>
            <person name="Zou Z."/>
            <person name="Batterham P."/>
            <person name="Edwards O.R."/>
            <person name="Feyereisen R."/>
            <person name="Gibbs R.A."/>
            <person name="Heckel D.G."/>
            <person name="McGrath A."/>
            <person name="Robin C."/>
            <person name="Scherer S.E."/>
            <person name="Worley K.C."/>
            <person name="Wu Y.D."/>
        </authorList>
    </citation>
    <scope>NUCLEOTIDE SEQUENCE [LARGE SCALE GENOMIC DNA]</scope>
    <source>
        <strain evidence="1">Harm_GR_Male_#8</strain>
        <tissue evidence="1">Whole organism</tissue>
    </source>
</reference>
<dbReference type="EMBL" id="KZ149941">
    <property type="protein sequence ID" value="PZC76908.1"/>
    <property type="molecule type" value="Genomic_DNA"/>
</dbReference>